<evidence type="ECO:0000313" key="1">
    <source>
        <dbReference type="EMBL" id="NML55861.1"/>
    </source>
</evidence>
<protein>
    <recommendedName>
        <fullName evidence="3">Immunity protein 35 domain-containing protein</fullName>
    </recommendedName>
</protein>
<sequence length="101" mass="11756">MNLTKEQALEIGIKVMQDIRFEYDAKDEIKVVYDQGKIYPNLNIWLIGFMYGKEDYGRNVGANLIINADTKLPKELLFRNGSITLSYDAEKDKYFVKSKRP</sequence>
<dbReference type="RefSeq" id="WP_169229306.1">
    <property type="nucleotide sequence ID" value="NZ_JABBGF010000001.1"/>
</dbReference>
<keyword evidence="2" id="KW-1185">Reference proteome</keyword>
<dbReference type="AlphaFoldDB" id="A0A7Y0A3B0"/>
<proteinExistence type="predicted"/>
<dbReference type="Proteomes" id="UP000552615">
    <property type="component" value="Unassembled WGS sequence"/>
</dbReference>
<comment type="caution">
    <text evidence="1">The sequence shown here is derived from an EMBL/GenBank/DDBJ whole genome shotgun (WGS) entry which is preliminary data.</text>
</comment>
<name>A0A7Y0A3B0_9FLAO</name>
<evidence type="ECO:0000313" key="2">
    <source>
        <dbReference type="Proteomes" id="UP000552615"/>
    </source>
</evidence>
<accession>A0A7Y0A3B0</accession>
<evidence type="ECO:0008006" key="3">
    <source>
        <dbReference type="Google" id="ProtNLM"/>
    </source>
</evidence>
<organism evidence="1 2">
    <name type="scientific">Chryseobacterium cheonjiense</name>
    <dbReference type="NCBI Taxonomy" id="2728845"/>
    <lineage>
        <taxon>Bacteria</taxon>
        <taxon>Pseudomonadati</taxon>
        <taxon>Bacteroidota</taxon>
        <taxon>Flavobacteriia</taxon>
        <taxon>Flavobacteriales</taxon>
        <taxon>Weeksellaceae</taxon>
        <taxon>Chryseobacterium group</taxon>
        <taxon>Chryseobacterium</taxon>
    </lineage>
</organism>
<reference evidence="1 2" key="1">
    <citation type="submission" date="2020-04" db="EMBL/GenBank/DDBJ databases">
        <title>Chryseobacterium sp. RJ-7-14 sp. nov., isolated from Jeju soil.</title>
        <authorList>
            <person name="Dahal R.H."/>
            <person name="Chaudhary D.K."/>
        </authorList>
    </citation>
    <scope>NUCLEOTIDE SEQUENCE [LARGE SCALE GENOMIC DNA]</scope>
    <source>
        <strain evidence="1 2">RJ-7-14</strain>
    </source>
</reference>
<dbReference type="EMBL" id="JABBGF010000001">
    <property type="protein sequence ID" value="NML55861.1"/>
    <property type="molecule type" value="Genomic_DNA"/>
</dbReference>
<gene>
    <name evidence="1" type="ORF">HHL20_00740</name>
</gene>